<dbReference type="GeneID" id="14893540"/>
<evidence type="ECO:0000313" key="4">
    <source>
        <dbReference type="Proteomes" id="UP000014680"/>
    </source>
</evidence>
<dbReference type="Pfam" id="PF00071">
    <property type="entry name" value="Ras"/>
    <property type="match status" value="1"/>
</dbReference>
<evidence type="ECO:0000256" key="1">
    <source>
        <dbReference type="ARBA" id="ARBA00022741"/>
    </source>
</evidence>
<reference evidence="3 4" key="1">
    <citation type="submission" date="2012-10" db="EMBL/GenBank/DDBJ databases">
        <authorList>
            <person name="Zafar N."/>
            <person name="Inman J."/>
            <person name="Hall N."/>
            <person name="Lorenzi H."/>
            <person name="Caler E."/>
        </authorList>
    </citation>
    <scope>NUCLEOTIDE SEQUENCE [LARGE SCALE GENOMIC DNA]</scope>
    <source>
        <strain evidence="3 4">IP1</strain>
    </source>
</reference>
<dbReference type="SMART" id="SM00173">
    <property type="entry name" value="RAS"/>
    <property type="match status" value="1"/>
</dbReference>
<dbReference type="GO" id="GO:0016020">
    <property type="term" value="C:membrane"/>
    <property type="evidence" value="ECO:0007669"/>
    <property type="project" value="InterPro"/>
</dbReference>
<evidence type="ECO:0000256" key="2">
    <source>
        <dbReference type="ARBA" id="ARBA00023134"/>
    </source>
</evidence>
<dbReference type="RefSeq" id="XP_004261330.1">
    <property type="nucleotide sequence ID" value="XM_004261282.1"/>
</dbReference>
<dbReference type="InterPro" id="IPR020849">
    <property type="entry name" value="Small_GTPase_Ras-type"/>
</dbReference>
<dbReference type="Proteomes" id="UP000014680">
    <property type="component" value="Unassembled WGS sequence"/>
</dbReference>
<dbReference type="SMART" id="SM00175">
    <property type="entry name" value="RAB"/>
    <property type="match status" value="1"/>
</dbReference>
<gene>
    <name evidence="3" type="ORF">EIN_011250</name>
</gene>
<dbReference type="InterPro" id="IPR001806">
    <property type="entry name" value="Small_GTPase"/>
</dbReference>
<dbReference type="OrthoDB" id="25818at2759"/>
<dbReference type="PANTHER" id="PTHR24070">
    <property type="entry name" value="RAS, DI-RAS, AND RHEB FAMILY MEMBERS OF SMALL GTPASE SUPERFAMILY"/>
    <property type="match status" value="1"/>
</dbReference>
<name>L7FQK1_ENTIV</name>
<dbReference type="PROSITE" id="PS51421">
    <property type="entry name" value="RAS"/>
    <property type="match status" value="1"/>
</dbReference>
<proteinExistence type="predicted"/>
<keyword evidence="2" id="KW-0342">GTP-binding</keyword>
<sequence length="181" mass="20949">MILNKYGSNENFPNFDVYKIHIHIDKTLYNTEIYESNASDDYTVHQMCDDYIKTCDGFVIVYAINSRTSFIEANNYRERIYKLRNIKENVHLPILFVGNKSDLEIQRTVDYVEAKALAIKWNVGLIESSTKTNQNIMALFQMICEDVVASTNNNTTVVIDKNTNSVVNEQQKYVLHKCCLV</sequence>
<evidence type="ECO:0000313" key="3">
    <source>
        <dbReference type="EMBL" id="ELP94559.1"/>
    </source>
</evidence>
<dbReference type="VEuPathDB" id="AmoebaDB:EIN_011250"/>
<keyword evidence="4" id="KW-1185">Reference proteome</keyword>
<dbReference type="PROSITE" id="PS51419">
    <property type="entry name" value="RAB"/>
    <property type="match status" value="1"/>
</dbReference>
<dbReference type="InterPro" id="IPR027417">
    <property type="entry name" value="P-loop_NTPase"/>
</dbReference>
<accession>L7FQK1</accession>
<dbReference type="KEGG" id="eiv:EIN_011250"/>
<dbReference type="GO" id="GO:0003924">
    <property type="term" value="F:GTPase activity"/>
    <property type="evidence" value="ECO:0007669"/>
    <property type="project" value="InterPro"/>
</dbReference>
<dbReference type="Gene3D" id="3.40.50.300">
    <property type="entry name" value="P-loop containing nucleotide triphosphate hydrolases"/>
    <property type="match status" value="1"/>
</dbReference>
<dbReference type="EMBL" id="KB206193">
    <property type="protein sequence ID" value="ELP94559.1"/>
    <property type="molecule type" value="Genomic_DNA"/>
</dbReference>
<organism evidence="3 4">
    <name type="scientific">Entamoeba invadens IP1</name>
    <dbReference type="NCBI Taxonomy" id="370355"/>
    <lineage>
        <taxon>Eukaryota</taxon>
        <taxon>Amoebozoa</taxon>
        <taxon>Evosea</taxon>
        <taxon>Archamoebae</taxon>
        <taxon>Mastigamoebida</taxon>
        <taxon>Entamoebidae</taxon>
        <taxon>Entamoeba</taxon>
    </lineage>
</organism>
<keyword evidence="1" id="KW-0547">Nucleotide-binding</keyword>
<protein>
    <submittedName>
        <fullName evidence="3">Uncharacterized protein</fullName>
    </submittedName>
</protein>
<dbReference type="AlphaFoldDB" id="L7FQK1"/>
<dbReference type="PRINTS" id="PR00449">
    <property type="entry name" value="RASTRNSFRMNG"/>
</dbReference>
<dbReference type="SUPFAM" id="SSF52540">
    <property type="entry name" value="P-loop containing nucleoside triphosphate hydrolases"/>
    <property type="match status" value="1"/>
</dbReference>
<dbReference type="GO" id="GO:0005525">
    <property type="term" value="F:GTP binding"/>
    <property type="evidence" value="ECO:0007669"/>
    <property type="project" value="UniProtKB-KW"/>
</dbReference>
<dbReference type="GO" id="GO:0007165">
    <property type="term" value="P:signal transduction"/>
    <property type="evidence" value="ECO:0007669"/>
    <property type="project" value="InterPro"/>
</dbReference>